<feature type="region of interest" description="Disordered" evidence="1">
    <location>
        <begin position="68"/>
        <end position="102"/>
    </location>
</feature>
<reference evidence="2" key="1">
    <citation type="submission" date="2023-08" db="EMBL/GenBank/DDBJ databases">
        <authorList>
            <person name="Audoor S."/>
            <person name="Bilcke G."/>
        </authorList>
    </citation>
    <scope>NUCLEOTIDE SEQUENCE</scope>
</reference>
<name>A0AAD2FZU1_9STRA</name>
<dbReference type="AlphaFoldDB" id="A0AAD2FZU1"/>
<gene>
    <name evidence="2" type="ORF">CYCCA115_LOCUS17067</name>
</gene>
<accession>A0AAD2FZU1</accession>
<evidence type="ECO:0000313" key="3">
    <source>
        <dbReference type="Proteomes" id="UP001295423"/>
    </source>
</evidence>
<protein>
    <submittedName>
        <fullName evidence="2">Uncharacterized protein</fullName>
    </submittedName>
</protein>
<dbReference type="Proteomes" id="UP001295423">
    <property type="component" value="Unassembled WGS sequence"/>
</dbReference>
<organism evidence="2 3">
    <name type="scientific">Cylindrotheca closterium</name>
    <dbReference type="NCBI Taxonomy" id="2856"/>
    <lineage>
        <taxon>Eukaryota</taxon>
        <taxon>Sar</taxon>
        <taxon>Stramenopiles</taxon>
        <taxon>Ochrophyta</taxon>
        <taxon>Bacillariophyta</taxon>
        <taxon>Bacillariophyceae</taxon>
        <taxon>Bacillariophycidae</taxon>
        <taxon>Bacillariales</taxon>
        <taxon>Bacillariaceae</taxon>
        <taxon>Cylindrotheca</taxon>
    </lineage>
</organism>
<dbReference type="EMBL" id="CAKOGP040001969">
    <property type="protein sequence ID" value="CAJ1958190.1"/>
    <property type="molecule type" value="Genomic_DNA"/>
</dbReference>
<keyword evidence="3" id="KW-1185">Reference proteome</keyword>
<feature type="compositionally biased region" description="Polar residues" evidence="1">
    <location>
        <begin position="83"/>
        <end position="95"/>
    </location>
</feature>
<sequence>MPLPPWATIHLDKNVNVRKDWEPTTAKTEELFRQRSVRYWSERLDQAQQMTWEDISRNELERFQDFCRTGDDDDDIANDTTDSKASGPTTMPQQFHNDENSNIHDNNVIVPYHERFALEPSTDYPFDLLPCLIINPPPSCKLDRQALMQSIYLQVMKQNNIVGKKKSRRSATILLPRLLPRLSQTLALVWRQIIHQEPNKSLSRFASKRLNRNRRTQSLQKWIIWWASRTEHFDQLVILLEDPGGFAETEVRQDFYRCMANWRKEKGLPLSLIVMGTQEQVRDLCPLDTRIQILSPNVQTKWICQFLSNLMLSQLPPPMQWSNIVTTLLEDFQYHDGSCTKFVQEFRAHVIHFFAATKGSFAWDLRVDQDRWHLMAWFCAYEGAKEYLENTNPGSEKYKALDQCVRMQEELQHYWKGMILGLPLFLQFGKNESETKIEATGAIPCLALLYKWIQERTDNDSDLVLPLKDLMPLQQLLDPNGQIKEITFATSGKPAKAIKTLIQELIILIHAYDGKSEQAETSHVVDKEIINSNLISMIQELCNLIGEQIDSWVERWMEECPLLVIENNMNLKMNVCIRRETIEDLPQPAKSMYELLQDRLSIKREDWFYDFGGTVDDFTMGVWMLTVSGLVQCKRIRGGGILYEKVAVVWTS</sequence>
<proteinExistence type="predicted"/>
<evidence type="ECO:0000313" key="2">
    <source>
        <dbReference type="EMBL" id="CAJ1958190.1"/>
    </source>
</evidence>
<evidence type="ECO:0000256" key="1">
    <source>
        <dbReference type="SAM" id="MobiDB-lite"/>
    </source>
</evidence>
<comment type="caution">
    <text evidence="2">The sequence shown here is derived from an EMBL/GenBank/DDBJ whole genome shotgun (WGS) entry which is preliminary data.</text>
</comment>